<dbReference type="Pfam" id="PF02583">
    <property type="entry name" value="Trns_repr_metal"/>
    <property type="match status" value="1"/>
</dbReference>
<name>A0A6N7F0V0_9GAMM</name>
<dbReference type="FunCoup" id="A0A6N7F0V0">
    <property type="interactions" value="83"/>
</dbReference>
<organism evidence="3 4">
    <name type="scientific">Ostreibacterium oceani</name>
    <dbReference type="NCBI Taxonomy" id="2654998"/>
    <lineage>
        <taxon>Bacteria</taxon>
        <taxon>Pseudomonadati</taxon>
        <taxon>Pseudomonadota</taxon>
        <taxon>Gammaproteobacteria</taxon>
        <taxon>Cardiobacteriales</taxon>
        <taxon>Ostreibacteriaceae</taxon>
        <taxon>Ostreibacterium</taxon>
    </lineage>
</organism>
<dbReference type="GO" id="GO:0045892">
    <property type="term" value="P:negative regulation of DNA-templated transcription"/>
    <property type="evidence" value="ECO:0007669"/>
    <property type="project" value="UniProtKB-ARBA"/>
</dbReference>
<dbReference type="InParanoid" id="A0A6N7F0V0"/>
<dbReference type="InterPro" id="IPR038390">
    <property type="entry name" value="Metal_Tscrpt_repr_sf"/>
</dbReference>
<evidence type="ECO:0000313" key="4">
    <source>
        <dbReference type="Proteomes" id="UP000471298"/>
    </source>
</evidence>
<dbReference type="Gene3D" id="1.20.58.1000">
    <property type="entry name" value="Metal-sensitive repressor, helix protomer"/>
    <property type="match status" value="1"/>
</dbReference>
<evidence type="ECO:0000313" key="3">
    <source>
        <dbReference type="EMBL" id="MPV85476.1"/>
    </source>
</evidence>
<feature type="compositionally biased region" description="Basic and acidic residues" evidence="2">
    <location>
        <begin position="1"/>
        <end position="14"/>
    </location>
</feature>
<dbReference type="GO" id="GO:0003677">
    <property type="term" value="F:DNA binding"/>
    <property type="evidence" value="ECO:0007669"/>
    <property type="project" value="InterPro"/>
</dbReference>
<sequence>MPNKHPDQHPHHQPEYQPSLAPQQHPSHHAQIPKLNRVSGQVDAIKRMISDQRYCVDIITQLKAARSALKSIELTILSTHMRQCLDSACQQDANDVQQKIEELIILLKKYE</sequence>
<dbReference type="CDD" id="cd10148">
    <property type="entry name" value="CsoR-like_DUF156"/>
    <property type="match status" value="1"/>
</dbReference>
<accession>A0A6N7F0V0</accession>
<dbReference type="GO" id="GO:0046872">
    <property type="term" value="F:metal ion binding"/>
    <property type="evidence" value="ECO:0007669"/>
    <property type="project" value="InterPro"/>
</dbReference>
<comment type="caution">
    <text evidence="3">The sequence shown here is derived from an EMBL/GenBank/DDBJ whole genome shotgun (WGS) entry which is preliminary data.</text>
</comment>
<gene>
    <name evidence="3" type="ORF">GCU85_01840</name>
</gene>
<comment type="similarity">
    <text evidence="1">Belongs to the FrmR/RcnR family.</text>
</comment>
<evidence type="ECO:0000256" key="1">
    <source>
        <dbReference type="ARBA" id="ARBA00005260"/>
    </source>
</evidence>
<dbReference type="InterPro" id="IPR003735">
    <property type="entry name" value="Metal_Tscrpt_repr"/>
</dbReference>
<reference evidence="3 4" key="1">
    <citation type="submission" date="2019-10" db="EMBL/GenBank/DDBJ databases">
        <title>Cardiobacteriales fam. a chemoheterotrophic member of the order Cardiobacteriales, and proposal of Cardiobacteriales fam. nov.</title>
        <authorList>
            <person name="Wang C."/>
        </authorList>
    </citation>
    <scope>NUCLEOTIDE SEQUENCE [LARGE SCALE GENOMIC DNA]</scope>
    <source>
        <strain evidence="3 4">ML27</strain>
    </source>
</reference>
<dbReference type="Proteomes" id="UP000471298">
    <property type="component" value="Unassembled WGS sequence"/>
</dbReference>
<proteinExistence type="inferred from homology"/>
<dbReference type="EMBL" id="WHNW01000002">
    <property type="protein sequence ID" value="MPV85476.1"/>
    <property type="molecule type" value="Genomic_DNA"/>
</dbReference>
<dbReference type="RefSeq" id="WP_152808770.1">
    <property type="nucleotide sequence ID" value="NZ_WHNW01000002.1"/>
</dbReference>
<dbReference type="AlphaFoldDB" id="A0A6N7F0V0"/>
<feature type="region of interest" description="Disordered" evidence="2">
    <location>
        <begin position="1"/>
        <end position="37"/>
    </location>
</feature>
<evidence type="ECO:0000256" key="2">
    <source>
        <dbReference type="SAM" id="MobiDB-lite"/>
    </source>
</evidence>
<protein>
    <submittedName>
        <fullName evidence="3">Metal-sensing transcriptional repressor</fullName>
    </submittedName>
</protein>
<keyword evidence="4" id="KW-1185">Reference proteome</keyword>
<dbReference type="PANTHER" id="PTHR33677">
    <property type="entry name" value="TRANSCRIPTIONAL REPRESSOR FRMR-RELATED"/>
    <property type="match status" value="1"/>
</dbReference>